<organism evidence="1 2">
    <name type="scientific">Pomacea canaliculata</name>
    <name type="common">Golden apple snail</name>
    <dbReference type="NCBI Taxonomy" id="400727"/>
    <lineage>
        <taxon>Eukaryota</taxon>
        <taxon>Metazoa</taxon>
        <taxon>Spiralia</taxon>
        <taxon>Lophotrochozoa</taxon>
        <taxon>Mollusca</taxon>
        <taxon>Gastropoda</taxon>
        <taxon>Caenogastropoda</taxon>
        <taxon>Architaenioglossa</taxon>
        <taxon>Ampullarioidea</taxon>
        <taxon>Ampullariidae</taxon>
        <taxon>Pomacea</taxon>
    </lineage>
</organism>
<evidence type="ECO:0000313" key="1">
    <source>
        <dbReference type="EMBL" id="PVD23167.1"/>
    </source>
</evidence>
<comment type="caution">
    <text evidence="1">The sequence shown here is derived from an EMBL/GenBank/DDBJ whole genome shotgun (WGS) entry which is preliminary data.</text>
</comment>
<reference evidence="1 2" key="1">
    <citation type="submission" date="2018-04" db="EMBL/GenBank/DDBJ databases">
        <title>The genome of golden apple snail Pomacea canaliculata provides insight into stress tolerance and invasive adaptation.</title>
        <authorList>
            <person name="Liu C."/>
            <person name="Liu B."/>
            <person name="Ren Y."/>
            <person name="Zhang Y."/>
            <person name="Wang H."/>
            <person name="Li S."/>
            <person name="Jiang F."/>
            <person name="Yin L."/>
            <person name="Zhang G."/>
            <person name="Qian W."/>
            <person name="Fan W."/>
        </authorList>
    </citation>
    <scope>NUCLEOTIDE SEQUENCE [LARGE SCALE GENOMIC DNA]</scope>
    <source>
        <strain evidence="1">SZHN2017</strain>
        <tissue evidence="1">Muscle</tissue>
    </source>
</reference>
<gene>
    <name evidence="1" type="ORF">C0Q70_16430</name>
</gene>
<dbReference type="EMBL" id="PZQS01000010">
    <property type="protein sequence ID" value="PVD23167.1"/>
    <property type="molecule type" value="Genomic_DNA"/>
</dbReference>
<dbReference type="PANTHER" id="PTHR28494:SF1">
    <property type="entry name" value="RAB7A-INTERACTING MON1-CCZ1 COMPLEX SUBUNIT 1"/>
    <property type="match status" value="1"/>
</dbReference>
<keyword evidence="2" id="KW-1185">Reference proteome</keyword>
<dbReference type="Proteomes" id="UP000245119">
    <property type="component" value="Linkage Group LG10"/>
</dbReference>
<dbReference type="Pfam" id="PF17716">
    <property type="entry name" value="RIMC1"/>
    <property type="match status" value="1"/>
</dbReference>
<proteinExistence type="predicted"/>
<sequence>MQLVLDYTYVDETVLVDEEFPQDTCNTRIYNIRELLDEVCEVALQCRPFPTLLEILGTELVECILWRKGALLYMYCHTLQSQDRLKQELAQYKKCLEDGVNFLEDMLKVRQPSSSCQPAPDDTMQLLNQGIFSDTHLLAMIYAGEMCYWYSCAQERGLFHQDDQHDSFTARHRGLKHLNSYLCAVKGPLKTLNWNAEKAEHYVSYLSRGLQQ</sequence>
<dbReference type="PANTHER" id="PTHR28494">
    <property type="entry name" value="UPF0600 PROTEIN C5ORF51"/>
    <property type="match status" value="1"/>
</dbReference>
<evidence type="ECO:0000313" key="2">
    <source>
        <dbReference type="Proteomes" id="UP000245119"/>
    </source>
</evidence>
<dbReference type="OrthoDB" id="6135810at2759"/>
<dbReference type="GO" id="GO:0000423">
    <property type="term" value="P:mitophagy"/>
    <property type="evidence" value="ECO:0007669"/>
    <property type="project" value="InterPro"/>
</dbReference>
<dbReference type="AlphaFoldDB" id="A0A2T7NPR8"/>
<name>A0A2T7NPR8_POMCA</name>
<dbReference type="InterPro" id="IPR037657">
    <property type="entry name" value="RIMC1"/>
</dbReference>
<protein>
    <submittedName>
        <fullName evidence="1">Uncharacterized protein</fullName>
    </submittedName>
</protein>
<accession>A0A2T7NPR8</accession>